<dbReference type="Pfam" id="PF08378">
    <property type="entry name" value="NERD"/>
    <property type="match status" value="1"/>
</dbReference>
<protein>
    <submittedName>
        <fullName evidence="2">Nuclease-related domain-containing protein</fullName>
    </submittedName>
</protein>
<organism evidence="2 3">
    <name type="scientific">Candidatus Electronema aureum</name>
    <dbReference type="NCBI Taxonomy" id="2005002"/>
    <lineage>
        <taxon>Bacteria</taxon>
        <taxon>Pseudomonadati</taxon>
        <taxon>Thermodesulfobacteriota</taxon>
        <taxon>Desulfobulbia</taxon>
        <taxon>Desulfobulbales</taxon>
        <taxon>Desulfobulbaceae</taxon>
        <taxon>Candidatus Electronema</taxon>
    </lineage>
</organism>
<comment type="caution">
    <text evidence="2">The sequence shown here is derived from an EMBL/GenBank/DDBJ whole genome shotgun (WGS) entry which is preliminary data.</text>
</comment>
<gene>
    <name evidence="2" type="ORF">CDV28_1478</name>
</gene>
<dbReference type="InterPro" id="IPR011528">
    <property type="entry name" value="NERD"/>
</dbReference>
<evidence type="ECO:0000313" key="2">
    <source>
        <dbReference type="EMBL" id="TAA73949.1"/>
    </source>
</evidence>
<dbReference type="AlphaFoldDB" id="A0A521FYW1"/>
<dbReference type="PROSITE" id="PS50965">
    <property type="entry name" value="NERD"/>
    <property type="match status" value="1"/>
</dbReference>
<dbReference type="Proteomes" id="UP000316238">
    <property type="component" value="Unassembled WGS sequence"/>
</dbReference>
<evidence type="ECO:0000259" key="1">
    <source>
        <dbReference type="PROSITE" id="PS50965"/>
    </source>
</evidence>
<feature type="domain" description="NERD" evidence="1">
    <location>
        <begin position="43"/>
        <end position="160"/>
    </location>
</feature>
<accession>A0A521FYW1</accession>
<sequence>MSNLFLLILFCLAFFTLARKYKGNLSGKKEPVQRTSPKTREERGRQGECAVSYILSAYCSHSGGYFFDNVTINFAGGTTQIDHILLTKKGILIIETKNYSGWIFAQTDDEKWTQTAGKIKNIFQNPLRQNYKHWLAVRTLLNFLPKEIIQDIVIFTGNAKFKTPTPKGVLFLDELEEFLTRINFGYIADDEFQRAIGLIEYARLERSEDTDRKHQEFLNRTFGGS</sequence>
<proteinExistence type="predicted"/>
<dbReference type="EMBL" id="NQJD01000047">
    <property type="protein sequence ID" value="TAA73949.1"/>
    <property type="molecule type" value="Genomic_DNA"/>
</dbReference>
<reference evidence="2" key="1">
    <citation type="submission" date="2017-07" db="EMBL/GenBank/DDBJ databases">
        <title>The cable genome - Insights into the physiology and evolution of filamentous bacteria capable of sulfide oxidation via long distance electron transfer.</title>
        <authorList>
            <person name="Thorup C."/>
            <person name="Bjerg J.T."/>
            <person name="Schreiber L."/>
            <person name="Nielsen L.P."/>
            <person name="Kjeldsen K.U."/>
            <person name="Boesen T."/>
            <person name="Boggild A."/>
            <person name="Meysman F."/>
            <person name="Geelhoed J."/>
            <person name="Schramm A."/>
        </authorList>
    </citation>
    <scope>NUCLEOTIDE SEQUENCE [LARGE SCALE GENOMIC DNA]</scope>
    <source>
        <strain evidence="2">GS</strain>
    </source>
</reference>
<name>A0A521FYW1_9BACT</name>
<keyword evidence="3" id="KW-1185">Reference proteome</keyword>
<evidence type="ECO:0000313" key="3">
    <source>
        <dbReference type="Proteomes" id="UP000316238"/>
    </source>
</evidence>